<protein>
    <recommendedName>
        <fullName evidence="1">MATH domain-containing protein</fullName>
    </recommendedName>
</protein>
<gene>
    <name evidence="2" type="ORF">PMAYCL1PPCAC_24835</name>
</gene>
<dbReference type="PANTHER" id="PTHR47022:SF1">
    <property type="entry name" value="BTB AND MATH DOMAIN-CONTAINING PROTEIN 36-RELATED"/>
    <property type="match status" value="1"/>
</dbReference>
<organism evidence="2 3">
    <name type="scientific">Pristionchus mayeri</name>
    <dbReference type="NCBI Taxonomy" id="1317129"/>
    <lineage>
        <taxon>Eukaryota</taxon>
        <taxon>Metazoa</taxon>
        <taxon>Ecdysozoa</taxon>
        <taxon>Nematoda</taxon>
        <taxon>Chromadorea</taxon>
        <taxon>Rhabditida</taxon>
        <taxon>Rhabditina</taxon>
        <taxon>Diplogasteromorpha</taxon>
        <taxon>Diplogasteroidea</taxon>
        <taxon>Neodiplogasteridae</taxon>
        <taxon>Pristionchus</taxon>
    </lineage>
</organism>
<feature type="non-terminal residue" evidence="2">
    <location>
        <position position="1"/>
    </location>
</feature>
<dbReference type="PROSITE" id="PS50144">
    <property type="entry name" value="MATH"/>
    <property type="match status" value="1"/>
</dbReference>
<dbReference type="InterPro" id="IPR002083">
    <property type="entry name" value="MATH/TRAF_dom"/>
</dbReference>
<feature type="non-terminal residue" evidence="2">
    <location>
        <position position="65"/>
    </location>
</feature>
<dbReference type="AlphaFoldDB" id="A0AAN5D2K4"/>
<sequence length="65" mass="7477">IDNLLAWREVNNKEKGFVKDGNITIEARFTLSKIVGIRTHPFIDFWDSNDSCHDVALVINGEKIY</sequence>
<keyword evidence="3" id="KW-1185">Reference proteome</keyword>
<feature type="domain" description="MATH" evidence="1">
    <location>
        <begin position="1"/>
        <end position="29"/>
    </location>
</feature>
<evidence type="ECO:0000313" key="2">
    <source>
        <dbReference type="EMBL" id="GMR54640.1"/>
    </source>
</evidence>
<proteinExistence type="predicted"/>
<comment type="caution">
    <text evidence="2">The sequence shown here is derived from an EMBL/GenBank/DDBJ whole genome shotgun (WGS) entry which is preliminary data.</text>
</comment>
<accession>A0AAN5D2K4</accession>
<evidence type="ECO:0000313" key="3">
    <source>
        <dbReference type="Proteomes" id="UP001328107"/>
    </source>
</evidence>
<name>A0AAN5D2K4_9BILA</name>
<dbReference type="Proteomes" id="UP001328107">
    <property type="component" value="Unassembled WGS sequence"/>
</dbReference>
<evidence type="ECO:0000259" key="1">
    <source>
        <dbReference type="PROSITE" id="PS50144"/>
    </source>
</evidence>
<dbReference type="PANTHER" id="PTHR47022">
    <property type="entry name" value="BTB AND MATH DOMAIN-CONTAINING PROTEIN 36-RELATED"/>
    <property type="match status" value="1"/>
</dbReference>
<reference evidence="3" key="1">
    <citation type="submission" date="2022-10" db="EMBL/GenBank/DDBJ databases">
        <title>Genome assembly of Pristionchus species.</title>
        <authorList>
            <person name="Yoshida K."/>
            <person name="Sommer R.J."/>
        </authorList>
    </citation>
    <scope>NUCLEOTIDE SEQUENCE [LARGE SCALE GENOMIC DNA]</scope>
    <source>
        <strain evidence="3">RS5460</strain>
    </source>
</reference>
<dbReference type="EMBL" id="BTRK01000005">
    <property type="protein sequence ID" value="GMR54640.1"/>
    <property type="molecule type" value="Genomic_DNA"/>
</dbReference>